<name>A0ABS5F4S7_9PROT</name>
<dbReference type="InterPro" id="IPR008920">
    <property type="entry name" value="TF_FadR/GntR_C"/>
</dbReference>
<evidence type="ECO:0000259" key="4">
    <source>
        <dbReference type="PROSITE" id="PS50949"/>
    </source>
</evidence>
<dbReference type="InterPro" id="IPR000524">
    <property type="entry name" value="Tscrpt_reg_HTH_GntR"/>
</dbReference>
<evidence type="ECO:0000313" key="6">
    <source>
        <dbReference type="Proteomes" id="UP001196870"/>
    </source>
</evidence>
<dbReference type="InterPro" id="IPR011711">
    <property type="entry name" value="GntR_C"/>
</dbReference>
<evidence type="ECO:0000256" key="2">
    <source>
        <dbReference type="ARBA" id="ARBA00023125"/>
    </source>
</evidence>
<dbReference type="PANTHER" id="PTHR43537">
    <property type="entry name" value="TRANSCRIPTIONAL REGULATOR, GNTR FAMILY"/>
    <property type="match status" value="1"/>
</dbReference>
<keyword evidence="2" id="KW-0238">DNA-binding</keyword>
<gene>
    <name evidence="5" type="ORF">GXW71_24660</name>
</gene>
<dbReference type="Gene3D" id="1.10.10.10">
    <property type="entry name" value="Winged helix-like DNA-binding domain superfamily/Winged helix DNA-binding domain"/>
    <property type="match status" value="1"/>
</dbReference>
<sequence length="225" mass="24760">MMHDDSGRPGEELLHQGRSAAGHAYDQLVEMLLSRRLEPDDVVQERRLAAELGVSRTPLREAMHRLEGEGILARRSDGALVVPRLDAEETLEVLSVRRLLEVEAAGAAAGKVPSAVIEALRRRVQALAATGDPASPERLLLDLDLHRAIGEACGNRCLARMIADMRRRTQLFATRRTPERLEPICAEHLKILRALEADDAEAARKAMAEHIDATRAGIMRRLGAV</sequence>
<dbReference type="Proteomes" id="UP001196870">
    <property type="component" value="Unassembled WGS sequence"/>
</dbReference>
<evidence type="ECO:0000256" key="3">
    <source>
        <dbReference type="ARBA" id="ARBA00023163"/>
    </source>
</evidence>
<evidence type="ECO:0000313" key="5">
    <source>
        <dbReference type="EMBL" id="MBR0667572.1"/>
    </source>
</evidence>
<keyword evidence="6" id="KW-1185">Reference proteome</keyword>
<reference evidence="6" key="1">
    <citation type="journal article" date="2021" name="Syst. Appl. Microbiol.">
        <title>Roseomonas hellenica sp. nov., isolated from roots of wild-growing Alkanna tinctoria.</title>
        <authorList>
            <person name="Rat A."/>
            <person name="Naranjo H.D."/>
            <person name="Lebbe L."/>
            <person name="Cnockaert M."/>
            <person name="Krigas N."/>
            <person name="Grigoriadou K."/>
            <person name="Maloupa E."/>
            <person name="Willems A."/>
        </authorList>
    </citation>
    <scope>NUCLEOTIDE SEQUENCE [LARGE SCALE GENOMIC DNA]</scope>
    <source>
        <strain evidence="6">LMG 31523</strain>
    </source>
</reference>
<dbReference type="InterPro" id="IPR036390">
    <property type="entry name" value="WH_DNA-bd_sf"/>
</dbReference>
<dbReference type="EMBL" id="JAAGBB010000037">
    <property type="protein sequence ID" value="MBR0667572.1"/>
    <property type="molecule type" value="Genomic_DNA"/>
</dbReference>
<dbReference type="SUPFAM" id="SSF48008">
    <property type="entry name" value="GntR ligand-binding domain-like"/>
    <property type="match status" value="1"/>
</dbReference>
<protein>
    <submittedName>
        <fullName evidence="5">GntR family transcriptional regulator</fullName>
    </submittedName>
</protein>
<dbReference type="Gene3D" id="1.20.120.530">
    <property type="entry name" value="GntR ligand-binding domain-like"/>
    <property type="match status" value="1"/>
</dbReference>
<keyword evidence="1" id="KW-0805">Transcription regulation</keyword>
<dbReference type="PROSITE" id="PS50949">
    <property type="entry name" value="HTH_GNTR"/>
    <property type="match status" value="1"/>
</dbReference>
<comment type="caution">
    <text evidence="5">The sequence shown here is derived from an EMBL/GenBank/DDBJ whole genome shotgun (WGS) entry which is preliminary data.</text>
</comment>
<dbReference type="Pfam" id="PF07729">
    <property type="entry name" value="FCD"/>
    <property type="match status" value="1"/>
</dbReference>
<dbReference type="PRINTS" id="PR00035">
    <property type="entry name" value="HTHGNTR"/>
</dbReference>
<dbReference type="InterPro" id="IPR036388">
    <property type="entry name" value="WH-like_DNA-bd_sf"/>
</dbReference>
<keyword evidence="3" id="KW-0804">Transcription</keyword>
<evidence type="ECO:0000256" key="1">
    <source>
        <dbReference type="ARBA" id="ARBA00023015"/>
    </source>
</evidence>
<dbReference type="SMART" id="SM00895">
    <property type="entry name" value="FCD"/>
    <property type="match status" value="1"/>
</dbReference>
<dbReference type="SMART" id="SM00345">
    <property type="entry name" value="HTH_GNTR"/>
    <property type="match status" value="1"/>
</dbReference>
<proteinExistence type="predicted"/>
<dbReference type="Pfam" id="PF00392">
    <property type="entry name" value="GntR"/>
    <property type="match status" value="1"/>
</dbReference>
<dbReference type="PANTHER" id="PTHR43537:SF24">
    <property type="entry name" value="GLUCONATE OPERON TRANSCRIPTIONAL REPRESSOR"/>
    <property type="match status" value="1"/>
</dbReference>
<dbReference type="SUPFAM" id="SSF46785">
    <property type="entry name" value="Winged helix' DNA-binding domain"/>
    <property type="match status" value="1"/>
</dbReference>
<feature type="domain" description="HTH gntR-type" evidence="4">
    <location>
        <begin position="18"/>
        <end position="84"/>
    </location>
</feature>
<accession>A0ABS5F4S7</accession>
<organism evidence="5 6">
    <name type="scientific">Plastoroseomonas hellenica</name>
    <dbReference type="NCBI Taxonomy" id="2687306"/>
    <lineage>
        <taxon>Bacteria</taxon>
        <taxon>Pseudomonadati</taxon>
        <taxon>Pseudomonadota</taxon>
        <taxon>Alphaproteobacteria</taxon>
        <taxon>Acetobacterales</taxon>
        <taxon>Acetobacteraceae</taxon>
        <taxon>Plastoroseomonas</taxon>
    </lineage>
</organism>
<dbReference type="RefSeq" id="WP_211855351.1">
    <property type="nucleotide sequence ID" value="NZ_JAAGBB010000037.1"/>
</dbReference>